<evidence type="ECO:0000256" key="1">
    <source>
        <dbReference type="SAM" id="MobiDB-lite"/>
    </source>
</evidence>
<dbReference type="Proteomes" id="UP001196413">
    <property type="component" value="Unassembled WGS sequence"/>
</dbReference>
<name>A0AAD5MNG1_PARTN</name>
<sequence length="110" mass="11980">MDNVNHVHIIPSNEGRVKDLETGQKQRIKGEKGGGVWQGETRPIRTPARHDTDRHSAEVGGPDHRSAAPGGATIDWVPQRCSCTCGHPPRNVVMDTAASETHQTVFNMGH</sequence>
<accession>A0AAD5MNG1</accession>
<protein>
    <submittedName>
        <fullName evidence="2">Uncharacterized protein</fullName>
    </submittedName>
</protein>
<evidence type="ECO:0000313" key="2">
    <source>
        <dbReference type="EMBL" id="KAJ1359903.1"/>
    </source>
</evidence>
<feature type="compositionally biased region" description="Basic and acidic residues" evidence="1">
    <location>
        <begin position="15"/>
        <end position="32"/>
    </location>
</feature>
<feature type="region of interest" description="Disordered" evidence="1">
    <location>
        <begin position="1"/>
        <end position="72"/>
    </location>
</feature>
<evidence type="ECO:0000313" key="3">
    <source>
        <dbReference type="Proteomes" id="UP001196413"/>
    </source>
</evidence>
<keyword evidence="3" id="KW-1185">Reference proteome</keyword>
<feature type="compositionally biased region" description="Basic and acidic residues" evidence="1">
    <location>
        <begin position="48"/>
        <end position="66"/>
    </location>
</feature>
<reference evidence="2" key="1">
    <citation type="submission" date="2021-06" db="EMBL/GenBank/DDBJ databases">
        <title>Parelaphostrongylus tenuis whole genome reference sequence.</title>
        <authorList>
            <person name="Garwood T.J."/>
            <person name="Larsen P.A."/>
            <person name="Fountain-Jones N.M."/>
            <person name="Garbe J.R."/>
            <person name="Macchietto M.G."/>
            <person name="Kania S.A."/>
            <person name="Gerhold R.W."/>
            <person name="Richards J.E."/>
            <person name="Wolf T.M."/>
        </authorList>
    </citation>
    <scope>NUCLEOTIDE SEQUENCE</scope>
    <source>
        <strain evidence="2">MNPRO001-30</strain>
        <tissue evidence="2">Meninges</tissue>
    </source>
</reference>
<dbReference type="AlphaFoldDB" id="A0AAD5MNG1"/>
<proteinExistence type="predicted"/>
<gene>
    <name evidence="2" type="ORF">KIN20_018725</name>
</gene>
<dbReference type="EMBL" id="JAHQIW010003726">
    <property type="protein sequence ID" value="KAJ1359903.1"/>
    <property type="molecule type" value="Genomic_DNA"/>
</dbReference>
<organism evidence="2 3">
    <name type="scientific">Parelaphostrongylus tenuis</name>
    <name type="common">Meningeal worm</name>
    <dbReference type="NCBI Taxonomy" id="148309"/>
    <lineage>
        <taxon>Eukaryota</taxon>
        <taxon>Metazoa</taxon>
        <taxon>Ecdysozoa</taxon>
        <taxon>Nematoda</taxon>
        <taxon>Chromadorea</taxon>
        <taxon>Rhabditida</taxon>
        <taxon>Rhabditina</taxon>
        <taxon>Rhabditomorpha</taxon>
        <taxon>Strongyloidea</taxon>
        <taxon>Metastrongylidae</taxon>
        <taxon>Parelaphostrongylus</taxon>
    </lineage>
</organism>
<comment type="caution">
    <text evidence="2">The sequence shown here is derived from an EMBL/GenBank/DDBJ whole genome shotgun (WGS) entry which is preliminary data.</text>
</comment>